<evidence type="ECO:0000313" key="2">
    <source>
        <dbReference type="Proteomes" id="UP000000653"/>
    </source>
</evidence>
<reference evidence="1 2" key="1">
    <citation type="journal article" date="2006" name="Genome Biol.">
        <title>Genomic analysis reveals that Pseudomonas aeruginosa virulence is combinatorial.</title>
        <authorList>
            <person name="Lee D.G."/>
            <person name="Urbach J.M."/>
            <person name="Wu G."/>
            <person name="Liberati N.T."/>
            <person name="Feinbaum R.L."/>
            <person name="Miyata S."/>
            <person name="Diggins L.T."/>
            <person name="He J."/>
            <person name="Saucier M."/>
            <person name="Deziel E."/>
            <person name="Friedman L."/>
            <person name="Li L."/>
            <person name="Grills G."/>
            <person name="Montgomery K."/>
            <person name="Kucherlapati R."/>
            <person name="Rahme L.G."/>
            <person name="Ausubel F.M."/>
        </authorList>
    </citation>
    <scope>NUCLEOTIDE SEQUENCE [LARGE SCALE GENOMIC DNA]</scope>
    <source>
        <strain evidence="1 2">UCBPP-PA14</strain>
    </source>
</reference>
<gene>
    <name evidence="1" type="primary">aprX</name>
    <name evidence="1" type="ordered locus">PA14_48140</name>
</gene>
<dbReference type="AlphaFoldDB" id="A0A0H2Z8F0"/>
<sequence length="414" mass="41417">MGLFNAAANLFGQVYERATQVAATAVTAVADVARTLVGSTVDAVEQQVHEALTSVHDAVASVEQALEGTVGAVAGTLGEIAGDALDTVGSAVGTLGGLAGNSLAIADDLLHGRVEPEDYLKLVGDLGQGVGATVGHAWEFGSDSLKAANDLYHAAYQGGSLSLGNSDGLLGVNVIGSLLGGNHDQGVIPDSRGILGPLPINVSFTEQGLTFGGETPLTPLVTAALALNPITAPLVPVLAPLNLGGLGVVGSVDKEGFSAKFYGIAGPSYNLGVANLGGTLELGSYNEVKLLSWNEVTLKDLPIVGGILGYVPVVKDIGVSLPTLDLHFDSKLYAQTIAGVDVAGVGPKGQIELVHDLDNDLSIVAGIAGDTAHSALDGAGKVLAALLGHGGEAAPPTIQLIGADPAPEHQALAA</sequence>
<dbReference type="Proteomes" id="UP000000653">
    <property type="component" value="Chromosome"/>
</dbReference>
<proteinExistence type="predicted"/>
<name>A0A0H2Z8F0_PSEAB</name>
<organism evidence="1 2">
    <name type="scientific">Pseudomonas aeruginosa (strain UCBPP-PA14)</name>
    <dbReference type="NCBI Taxonomy" id="208963"/>
    <lineage>
        <taxon>Bacteria</taxon>
        <taxon>Pseudomonadati</taxon>
        <taxon>Pseudomonadota</taxon>
        <taxon>Gammaproteobacteria</taxon>
        <taxon>Pseudomonadales</taxon>
        <taxon>Pseudomonadaceae</taxon>
        <taxon>Pseudomonas</taxon>
    </lineage>
</organism>
<evidence type="ECO:0000313" key="1">
    <source>
        <dbReference type="EMBL" id="ABJ10434.1"/>
    </source>
</evidence>
<protein>
    <submittedName>
        <fullName evidence="1">Uncharacterized protein</fullName>
    </submittedName>
</protein>
<dbReference type="KEGG" id="pau:PA14_48140"/>
<dbReference type="EMBL" id="CP000438">
    <property type="protein sequence ID" value="ABJ10434.1"/>
    <property type="molecule type" value="Genomic_DNA"/>
</dbReference>
<accession>A0A0H2Z8F0</accession>
<dbReference type="BioCyc" id="PAER208963:G1G74-4043-MONOMER"/>
<dbReference type="RefSeq" id="WP_003082538.1">
    <property type="nucleotide sequence ID" value="NC_008463.1"/>
</dbReference>
<dbReference type="HOGENOM" id="CLU_663685_0_0_6"/>